<evidence type="ECO:0000256" key="3">
    <source>
        <dbReference type="PROSITE-ProRule" id="PRU00169"/>
    </source>
</evidence>
<dbReference type="GO" id="GO:0003677">
    <property type="term" value="F:DNA binding"/>
    <property type="evidence" value="ECO:0007669"/>
    <property type="project" value="InterPro"/>
</dbReference>
<evidence type="ECO:0000313" key="6">
    <source>
        <dbReference type="EMBL" id="AMJ41584.1"/>
    </source>
</evidence>
<dbReference type="PROSITE" id="PS50930">
    <property type="entry name" value="HTH_LYTTR"/>
    <property type="match status" value="1"/>
</dbReference>
<dbReference type="Pfam" id="PF00072">
    <property type="entry name" value="Response_reg"/>
    <property type="match status" value="1"/>
</dbReference>
<dbReference type="EMBL" id="CP014223">
    <property type="protein sequence ID" value="AMJ41584.1"/>
    <property type="molecule type" value="Genomic_DNA"/>
</dbReference>
<keyword evidence="3" id="KW-0597">Phosphoprotein</keyword>
<accession>A0A0X8VD08</accession>
<feature type="domain" description="HTH LytTR-type" evidence="5">
    <location>
        <begin position="135"/>
        <end position="228"/>
    </location>
</feature>
<dbReference type="SUPFAM" id="SSF52172">
    <property type="entry name" value="CheY-like"/>
    <property type="match status" value="1"/>
</dbReference>
<evidence type="ECO:0000313" key="9">
    <source>
        <dbReference type="Proteomes" id="UP000184204"/>
    </source>
</evidence>
<dbReference type="AlphaFoldDB" id="A0A0X8VD08"/>
<dbReference type="SMART" id="SM00448">
    <property type="entry name" value="REC"/>
    <property type="match status" value="1"/>
</dbReference>
<dbReference type="InterPro" id="IPR011006">
    <property type="entry name" value="CheY-like_superfamily"/>
</dbReference>
<evidence type="ECO:0000259" key="4">
    <source>
        <dbReference type="PROSITE" id="PS50110"/>
    </source>
</evidence>
<evidence type="ECO:0000256" key="2">
    <source>
        <dbReference type="ARBA" id="ARBA00024867"/>
    </source>
</evidence>
<comment type="function">
    <text evidence="2">May play the central regulatory role in sporulation. It may be an element of the effector pathway responsible for the activation of sporulation genes in response to nutritional stress. Spo0A may act in concert with spo0H (a sigma factor) to control the expression of some genes that are critical to the sporulation process.</text>
</comment>
<dbReference type="Gene3D" id="2.40.50.1020">
    <property type="entry name" value="LytTr DNA-binding domain"/>
    <property type="match status" value="1"/>
</dbReference>
<dbReference type="InterPro" id="IPR007492">
    <property type="entry name" value="LytTR_DNA-bd_dom"/>
</dbReference>
<evidence type="ECO:0000313" key="7">
    <source>
        <dbReference type="EMBL" id="SHE86603.1"/>
    </source>
</evidence>
<organism evidence="7 9">
    <name type="scientific">Anaerotignum propionicum DSM 1682</name>
    <dbReference type="NCBI Taxonomy" id="991789"/>
    <lineage>
        <taxon>Bacteria</taxon>
        <taxon>Bacillati</taxon>
        <taxon>Bacillota</taxon>
        <taxon>Clostridia</taxon>
        <taxon>Lachnospirales</taxon>
        <taxon>Anaerotignaceae</taxon>
        <taxon>Anaerotignum</taxon>
    </lineage>
</organism>
<proteinExistence type="predicted"/>
<evidence type="ECO:0000259" key="5">
    <source>
        <dbReference type="PROSITE" id="PS50930"/>
    </source>
</evidence>
<dbReference type="Pfam" id="PF04397">
    <property type="entry name" value="LytTR"/>
    <property type="match status" value="1"/>
</dbReference>
<reference evidence="7" key="4">
    <citation type="submission" date="2016-11" db="EMBL/GenBank/DDBJ databases">
        <authorList>
            <person name="Varghese N."/>
            <person name="Submissions S."/>
        </authorList>
    </citation>
    <scope>NUCLEOTIDE SEQUENCE</scope>
    <source>
        <strain evidence="7">DSM 1682</strain>
    </source>
</reference>
<dbReference type="PANTHER" id="PTHR37299:SF1">
    <property type="entry name" value="STAGE 0 SPORULATION PROTEIN A HOMOLOG"/>
    <property type="match status" value="1"/>
</dbReference>
<gene>
    <name evidence="6" type="primary">ypdB_2</name>
    <name evidence="6" type="ORF">CPRO_20020</name>
    <name evidence="7" type="ORF">SAMN02745151_02023</name>
</gene>
<dbReference type="OrthoDB" id="3190595at2"/>
<feature type="modified residue" description="4-aspartylphosphate" evidence="3">
    <location>
        <position position="58"/>
    </location>
</feature>
<dbReference type="Proteomes" id="UP000184204">
    <property type="component" value="Unassembled WGS sequence"/>
</dbReference>
<reference evidence="9" key="3">
    <citation type="submission" date="2016-11" db="EMBL/GenBank/DDBJ databases">
        <authorList>
            <person name="Jaros S."/>
            <person name="Januszkiewicz K."/>
            <person name="Wedrychowicz H."/>
        </authorList>
    </citation>
    <scope>NUCLEOTIDE SEQUENCE [LARGE SCALE GENOMIC DNA]</scope>
    <source>
        <strain evidence="9">DSM 1682</strain>
    </source>
</reference>
<reference evidence="6 8" key="1">
    <citation type="journal article" date="2016" name="Genome Announc.">
        <title>Complete Genome Sequence of the Amino Acid-Fermenting Clostridium propionicum X2 (DSM 1682).</title>
        <authorList>
            <person name="Poehlein A."/>
            <person name="Schlien K."/>
            <person name="Chowdhury N.P."/>
            <person name="Gottschalk G."/>
            <person name="Buckel W."/>
            <person name="Daniel R."/>
        </authorList>
    </citation>
    <scope>NUCLEOTIDE SEQUENCE [LARGE SCALE GENOMIC DNA]</scope>
    <source>
        <strain evidence="6 8">X2</strain>
    </source>
</reference>
<dbReference type="InterPro" id="IPR046947">
    <property type="entry name" value="LytR-like"/>
</dbReference>
<evidence type="ECO:0000313" key="8">
    <source>
        <dbReference type="Proteomes" id="UP000068026"/>
    </source>
</evidence>
<dbReference type="RefSeq" id="WP_066051053.1">
    <property type="nucleotide sequence ID" value="NZ_CP014223.1"/>
</dbReference>
<dbReference type="KEGG" id="cpro:CPRO_20020"/>
<dbReference type="SMART" id="SM00850">
    <property type="entry name" value="LytTR"/>
    <property type="match status" value="1"/>
</dbReference>
<evidence type="ECO:0000256" key="1">
    <source>
        <dbReference type="ARBA" id="ARBA00018672"/>
    </source>
</evidence>
<dbReference type="InterPro" id="IPR001789">
    <property type="entry name" value="Sig_transdc_resp-reg_receiver"/>
</dbReference>
<dbReference type="PROSITE" id="PS50110">
    <property type="entry name" value="RESPONSE_REGULATORY"/>
    <property type="match status" value="1"/>
</dbReference>
<feature type="domain" description="Response regulatory" evidence="4">
    <location>
        <begin position="4"/>
        <end position="122"/>
    </location>
</feature>
<dbReference type="PANTHER" id="PTHR37299">
    <property type="entry name" value="TRANSCRIPTIONAL REGULATOR-RELATED"/>
    <property type="match status" value="1"/>
</dbReference>
<name>A0A0X8VD08_ANAPI</name>
<sequence>MNIYIAVVEDELIYAEQLDKTLNHWAKQLNCTLSLVHFKSASDFLKTDFNLYDVAFLDIQLDETMDGLSLAQSLRKNEYQGSIVFLTSYKEYVFQGYDVQALHYLLKPVQEQDIKKCMNMVYQLTKQKNYIIQNNNQTIKIPYHQIFYFSSANHYIDIYTLETTYSHKAKVADMISHLPYHFTQCHRSILVNLNHVEKIVKNEIFLSNGATLPISNTYLEHVRKAFLDTIL</sequence>
<keyword evidence="8" id="KW-1185">Reference proteome</keyword>
<dbReference type="GO" id="GO:0000156">
    <property type="term" value="F:phosphorelay response regulator activity"/>
    <property type="evidence" value="ECO:0007669"/>
    <property type="project" value="InterPro"/>
</dbReference>
<dbReference type="Proteomes" id="UP000068026">
    <property type="component" value="Chromosome"/>
</dbReference>
<protein>
    <recommendedName>
        <fullName evidence="1">Stage 0 sporulation protein A homolog</fullName>
    </recommendedName>
</protein>
<dbReference type="Gene3D" id="3.40.50.2300">
    <property type="match status" value="1"/>
</dbReference>
<reference evidence="8" key="2">
    <citation type="submission" date="2016-01" db="EMBL/GenBank/DDBJ databases">
        <authorList>
            <person name="Poehlein A."/>
            <person name="Schlien K."/>
            <person name="Gottschalk G."/>
            <person name="Buckel W."/>
            <person name="Daniel R."/>
        </authorList>
    </citation>
    <scope>NUCLEOTIDE SEQUENCE [LARGE SCALE GENOMIC DNA]</scope>
    <source>
        <strain evidence="8">X2</strain>
    </source>
</reference>
<dbReference type="EMBL" id="FQUA01000009">
    <property type="protein sequence ID" value="SHE86603.1"/>
    <property type="molecule type" value="Genomic_DNA"/>
</dbReference>